<evidence type="ECO:0000313" key="2">
    <source>
        <dbReference type="EMBL" id="RIJ43770.1"/>
    </source>
</evidence>
<comment type="caution">
    <text evidence="2">The sequence shown here is derived from an EMBL/GenBank/DDBJ whole genome shotgun (WGS) entry which is preliminary data.</text>
</comment>
<dbReference type="AlphaFoldDB" id="A0A399SJK5"/>
<feature type="compositionally biased region" description="Basic and acidic residues" evidence="1">
    <location>
        <begin position="66"/>
        <end position="77"/>
    </location>
</feature>
<feature type="compositionally biased region" description="Low complexity" evidence="1">
    <location>
        <begin position="51"/>
        <end position="61"/>
    </location>
</feature>
<feature type="non-terminal residue" evidence="2">
    <location>
        <position position="77"/>
    </location>
</feature>
<dbReference type="Proteomes" id="UP000266634">
    <property type="component" value="Unassembled WGS sequence"/>
</dbReference>
<accession>A0A399SJK5</accession>
<feature type="region of interest" description="Disordered" evidence="1">
    <location>
        <begin position="43"/>
        <end position="77"/>
    </location>
</feature>
<evidence type="ECO:0000313" key="3">
    <source>
        <dbReference type="Proteomes" id="UP000266634"/>
    </source>
</evidence>
<proteinExistence type="predicted"/>
<name>A0A399SJK5_9MICO</name>
<dbReference type="EMBL" id="QWEA01000137">
    <property type="protein sequence ID" value="RIJ43770.1"/>
    <property type="molecule type" value="Genomic_DNA"/>
</dbReference>
<reference evidence="2 3" key="1">
    <citation type="submission" date="2018-08" db="EMBL/GenBank/DDBJ databases">
        <title>Genome Sequence of Clavibacter michiganensis Subspecies type strains, and the Atypical Peach-Colored Strains Isolated from Tomato.</title>
        <authorList>
            <person name="Osdaghi E."/>
            <person name="Portier P."/>
            <person name="Briand M."/>
            <person name="Jacques M.-A."/>
        </authorList>
    </citation>
    <scope>NUCLEOTIDE SEQUENCE [LARGE SCALE GENOMIC DNA]</scope>
    <source>
        <strain evidence="2 3">CFBP 6488</strain>
    </source>
</reference>
<protein>
    <submittedName>
        <fullName evidence="2">Uncharacterized protein</fullName>
    </submittedName>
</protein>
<sequence>MTYLQIMTRRPLEEGDHFHAFRASLDLGLVAARGIRRVDRARIGHAQGATGPSSGARRPAAGAGGHGREDGARDDLA</sequence>
<organism evidence="2 3">
    <name type="scientific">Clavibacter michiganensis subsp. insidiosus</name>
    <dbReference type="NCBI Taxonomy" id="33014"/>
    <lineage>
        <taxon>Bacteria</taxon>
        <taxon>Bacillati</taxon>
        <taxon>Actinomycetota</taxon>
        <taxon>Actinomycetes</taxon>
        <taxon>Micrococcales</taxon>
        <taxon>Microbacteriaceae</taxon>
        <taxon>Clavibacter</taxon>
    </lineage>
</organism>
<evidence type="ECO:0000256" key="1">
    <source>
        <dbReference type="SAM" id="MobiDB-lite"/>
    </source>
</evidence>
<gene>
    <name evidence="2" type="ORF">DZF93_05330</name>
</gene>